<protein>
    <submittedName>
        <fullName evidence="2">Thioredoxin</fullName>
    </submittedName>
</protein>
<dbReference type="Proteomes" id="UP000054562">
    <property type="component" value="Unassembled WGS sequence"/>
</dbReference>
<dbReference type="InterPro" id="IPR013766">
    <property type="entry name" value="Thioredoxin_domain"/>
</dbReference>
<gene>
    <name evidence="2" type="ORF">PFMG_03373</name>
</gene>
<reference evidence="3" key="2">
    <citation type="submission" date="2015-07" db="EMBL/GenBank/DDBJ databases">
        <title>The genome sequence of Plasmodium falciparum IGH-CR14.</title>
        <authorList>
            <consortium name="The Broad Institute Genome Sequencing Platform"/>
            <person name="Volkman S.K."/>
            <person name="Neafsey D.E."/>
            <person name="Dash A.P."/>
            <person name="Chitnis C.E."/>
            <person name="Hartl D.L."/>
            <person name="Young S.K."/>
            <person name="Kodira C.D."/>
            <person name="Zeng Q."/>
            <person name="Koehrsen M."/>
            <person name="Godfrey P."/>
            <person name="Alvarado L."/>
            <person name="Berlin A."/>
            <person name="Borenstein D."/>
            <person name="Chen Z."/>
            <person name="Engels R."/>
            <person name="Freedman E."/>
            <person name="Gellesch M."/>
            <person name="Goldberg J."/>
            <person name="Griggs A."/>
            <person name="Gujja S."/>
            <person name="Heiman D."/>
            <person name="Hepburn T."/>
            <person name="Howarth C."/>
            <person name="Jen D."/>
            <person name="Larson L."/>
            <person name="Lewis B."/>
            <person name="Mehta T."/>
            <person name="Park D."/>
            <person name="Pearson M."/>
            <person name="Roberts A."/>
            <person name="Saif S."/>
            <person name="Shea T."/>
            <person name="Shenoy N."/>
            <person name="Sisk P."/>
            <person name="Stolte C."/>
            <person name="Sykes S."/>
            <person name="Walk T."/>
            <person name="White J."/>
            <person name="Yandava C."/>
            <person name="Wirth D.F."/>
            <person name="Nusbaum C."/>
            <person name="Birren B."/>
        </authorList>
    </citation>
    <scope>NUCLEOTIDE SEQUENCE [LARGE SCALE GENOMIC DNA]</scope>
    <source>
        <strain evidence="3">IGH-CR14</strain>
    </source>
</reference>
<name>A0A0L1ICF8_PLAFA</name>
<dbReference type="Pfam" id="PF00085">
    <property type="entry name" value="Thioredoxin"/>
    <property type="match status" value="1"/>
</dbReference>
<organism evidence="2 3">
    <name type="scientific">Plasmodium falciparum IGH-CR14</name>
    <dbReference type="NCBI Taxonomy" id="580059"/>
    <lineage>
        <taxon>Eukaryota</taxon>
        <taxon>Sar</taxon>
        <taxon>Alveolata</taxon>
        <taxon>Apicomplexa</taxon>
        <taxon>Aconoidasida</taxon>
        <taxon>Haemosporida</taxon>
        <taxon>Plasmodiidae</taxon>
        <taxon>Plasmodium</taxon>
        <taxon>Plasmodium (Laverania)</taxon>
    </lineage>
</organism>
<evidence type="ECO:0000313" key="2">
    <source>
        <dbReference type="EMBL" id="KNG77182.1"/>
    </source>
</evidence>
<feature type="domain" description="Thioredoxin" evidence="1">
    <location>
        <begin position="27"/>
        <end position="87"/>
    </location>
</feature>
<evidence type="ECO:0000313" key="3">
    <source>
        <dbReference type="Proteomes" id="UP000054562"/>
    </source>
</evidence>
<sequence length="92" mass="10800">MFFLQNLKKITHPKYLCTTIRRNVYTIEKLGEDNDNIESLYIDIDEFPELGENEDINELPTILLRKNGKYLDKIIGMNESDLIKAVEKHQSD</sequence>
<evidence type="ECO:0000259" key="1">
    <source>
        <dbReference type="Pfam" id="PF00085"/>
    </source>
</evidence>
<accession>A0A0L1ICF8</accession>
<dbReference type="OrthoDB" id="10263751at2759"/>
<reference evidence="3" key="1">
    <citation type="submission" date="2015-07" db="EMBL/GenBank/DDBJ databases">
        <title>Annotation of Plasmodium falciparum IGH-CR14.</title>
        <authorList>
            <consortium name="The Broad Institute Genome Sequencing Platform"/>
            <person name="Volkman S.K."/>
            <person name="Neafsey D.E."/>
            <person name="Dash A.P."/>
            <person name="Chitnis C.E."/>
            <person name="Hartl D.L."/>
            <person name="Young S.K."/>
            <person name="Zeng Q."/>
            <person name="Koehrsen M."/>
            <person name="Alvarado L."/>
            <person name="Berlin A."/>
            <person name="Borenstein D."/>
            <person name="Chapman S.B."/>
            <person name="Chen Z."/>
            <person name="Engels R."/>
            <person name="Freedman E."/>
            <person name="Gellesch M."/>
            <person name="Goldberg J."/>
            <person name="Griggs A."/>
            <person name="Gujja S."/>
            <person name="Heilman E.R."/>
            <person name="Heiman D.I."/>
            <person name="Howarth C."/>
            <person name="Jen D."/>
            <person name="Larson L."/>
            <person name="Mehta T."/>
            <person name="Neiman D."/>
            <person name="Park D."/>
            <person name="Pearson M."/>
            <person name="Roberts A."/>
            <person name="Saif S."/>
            <person name="Shea T."/>
            <person name="Shenoy N."/>
            <person name="Sisk P."/>
            <person name="Stolte C."/>
            <person name="Sykes S."/>
            <person name="Walk T."/>
            <person name="White J."/>
            <person name="Yandava C."/>
            <person name="Haas B."/>
            <person name="Henn M.R."/>
            <person name="Nusbaum C."/>
            <person name="Birren B."/>
        </authorList>
    </citation>
    <scope>NUCLEOTIDE SEQUENCE [LARGE SCALE GENOMIC DNA]</scope>
    <source>
        <strain evidence="3">IGH-CR14</strain>
    </source>
</reference>
<dbReference type="Gene3D" id="3.40.30.10">
    <property type="entry name" value="Glutaredoxin"/>
    <property type="match status" value="1"/>
</dbReference>
<dbReference type="InterPro" id="IPR036249">
    <property type="entry name" value="Thioredoxin-like_sf"/>
</dbReference>
<dbReference type="SUPFAM" id="SSF52833">
    <property type="entry name" value="Thioredoxin-like"/>
    <property type="match status" value="1"/>
</dbReference>
<dbReference type="AlphaFoldDB" id="A0A0L1ICF8"/>
<proteinExistence type="predicted"/>
<dbReference type="CDD" id="cd02947">
    <property type="entry name" value="TRX_family"/>
    <property type="match status" value="1"/>
</dbReference>
<dbReference type="EMBL" id="GG665264">
    <property type="protein sequence ID" value="KNG77182.1"/>
    <property type="molecule type" value="Genomic_DNA"/>
</dbReference>